<protein>
    <submittedName>
        <fullName evidence="1">Uncharacterized protein</fullName>
    </submittedName>
</protein>
<reference evidence="1 2" key="1">
    <citation type="submission" date="2017-09" db="EMBL/GenBank/DDBJ databases">
        <title>Depth-based differentiation of microbial function through sediment-hosted aquifers and enrichment of novel symbionts in the deep terrestrial subsurface.</title>
        <authorList>
            <person name="Probst A.J."/>
            <person name="Ladd B."/>
            <person name="Jarett J.K."/>
            <person name="Geller-Mcgrath D.E."/>
            <person name="Sieber C.M."/>
            <person name="Emerson J.B."/>
            <person name="Anantharaman K."/>
            <person name="Thomas B.C."/>
            <person name="Malmstrom R."/>
            <person name="Stieglmeier M."/>
            <person name="Klingl A."/>
            <person name="Woyke T."/>
            <person name="Ryan C.M."/>
            <person name="Banfield J.F."/>
        </authorList>
    </citation>
    <scope>NUCLEOTIDE SEQUENCE [LARGE SCALE GENOMIC DNA]</scope>
    <source>
        <strain evidence="1">CG10_big_fil_rev_8_21_14_0_10_37_15</strain>
    </source>
</reference>
<accession>A0A2H0R5F4</accession>
<evidence type="ECO:0000313" key="2">
    <source>
        <dbReference type="Proteomes" id="UP000230208"/>
    </source>
</evidence>
<evidence type="ECO:0000313" key="1">
    <source>
        <dbReference type="EMBL" id="PIR41751.1"/>
    </source>
</evidence>
<comment type="caution">
    <text evidence="1">The sequence shown here is derived from an EMBL/GenBank/DDBJ whole genome shotgun (WGS) entry which is preliminary data.</text>
</comment>
<dbReference type="Proteomes" id="UP000230208">
    <property type="component" value="Unassembled WGS sequence"/>
</dbReference>
<sequence>MKKARQNSKILNMNKKQDKSNKNIEIGTLIENFDDKITFIAEQVVAIKETQDLHSQKFDKIDVRLERMEISLDQKTDKQEVAKLSRRVIALETKV</sequence>
<name>A0A2H0R5F4_9BACT</name>
<organism evidence="1 2">
    <name type="scientific">Candidatus Yanofskybacteria bacterium CG10_big_fil_rev_8_21_14_0_10_37_15</name>
    <dbReference type="NCBI Taxonomy" id="1975097"/>
    <lineage>
        <taxon>Bacteria</taxon>
        <taxon>Candidatus Yanofskyibacteriota</taxon>
    </lineage>
</organism>
<dbReference type="AlphaFoldDB" id="A0A2H0R5F4"/>
<gene>
    <name evidence="1" type="ORF">COV30_02175</name>
</gene>
<proteinExistence type="predicted"/>
<dbReference type="EMBL" id="PCXP01000023">
    <property type="protein sequence ID" value="PIR41751.1"/>
    <property type="molecule type" value="Genomic_DNA"/>
</dbReference>